<comment type="subcellular location">
    <subcellularLocation>
        <location evidence="1">Membrane</location>
        <topology evidence="1">Multi-pass membrane protein</topology>
    </subcellularLocation>
</comment>
<keyword evidence="6" id="KW-0479">Metal-binding</keyword>
<feature type="region of interest" description="Disordered" evidence="12">
    <location>
        <begin position="390"/>
        <end position="422"/>
    </location>
</feature>
<keyword evidence="7" id="KW-0862">Zinc</keyword>
<dbReference type="GO" id="GO:0098838">
    <property type="term" value="P:folate transmembrane transport"/>
    <property type="evidence" value="ECO:0000318"/>
    <property type="project" value="GO_Central"/>
</dbReference>
<keyword evidence="9 13" id="KW-0472">Membrane</keyword>
<feature type="zinc finger region" description="FLZ-type" evidence="11">
    <location>
        <begin position="239"/>
        <end position="283"/>
    </location>
</feature>
<keyword evidence="16" id="KW-1185">Reference proteome</keyword>
<evidence type="ECO:0000256" key="7">
    <source>
        <dbReference type="ARBA" id="ARBA00022771"/>
    </source>
</evidence>
<evidence type="ECO:0000256" key="3">
    <source>
        <dbReference type="ARBA" id="ARBA00009374"/>
    </source>
</evidence>
<evidence type="ECO:0000256" key="11">
    <source>
        <dbReference type="PROSITE-ProRule" id="PRU01131"/>
    </source>
</evidence>
<dbReference type="AlphaFoldDB" id="A0A3Q7I7I3"/>
<feature type="transmembrane region" description="Helical" evidence="13">
    <location>
        <begin position="607"/>
        <end position="630"/>
    </location>
</feature>
<dbReference type="CDD" id="cd17484">
    <property type="entry name" value="MFS_FBT"/>
    <property type="match status" value="1"/>
</dbReference>
<comment type="similarity">
    <text evidence="3">Belongs to the FLZ family.</text>
</comment>
<dbReference type="InterPro" id="IPR007650">
    <property type="entry name" value="Zf-FLZ_dom"/>
</dbReference>
<dbReference type="InParanoid" id="A0A3Q7I7I3"/>
<dbReference type="PaxDb" id="4081-Solyc09g082200.2.1"/>
<dbReference type="Pfam" id="PF03092">
    <property type="entry name" value="BT1"/>
    <property type="match status" value="1"/>
</dbReference>
<protein>
    <recommendedName>
        <fullName evidence="14">FLZ-type domain-containing protein</fullName>
    </recommendedName>
</protein>
<dbReference type="Pfam" id="PF04570">
    <property type="entry name" value="zf-FLZ"/>
    <property type="match status" value="1"/>
</dbReference>
<feature type="transmembrane region" description="Helical" evidence="13">
    <location>
        <begin position="753"/>
        <end position="777"/>
    </location>
</feature>
<keyword evidence="5 13" id="KW-0812">Transmembrane</keyword>
<evidence type="ECO:0000256" key="12">
    <source>
        <dbReference type="SAM" id="MobiDB-lite"/>
    </source>
</evidence>
<dbReference type="Proteomes" id="UP000004994">
    <property type="component" value="Chromosome 9"/>
</dbReference>
<feature type="compositionally biased region" description="Basic and acidic residues" evidence="12">
    <location>
        <begin position="393"/>
        <end position="421"/>
    </location>
</feature>
<dbReference type="FunCoup" id="A0A3Q7I7I3">
    <property type="interactions" value="343"/>
</dbReference>
<evidence type="ECO:0000256" key="2">
    <source>
        <dbReference type="ARBA" id="ARBA00007015"/>
    </source>
</evidence>
<evidence type="ECO:0000313" key="15">
    <source>
        <dbReference type="EnsemblPlants" id="Solyc09g082210.3.1"/>
    </source>
</evidence>
<keyword evidence="4" id="KW-0813">Transport</keyword>
<evidence type="ECO:0000259" key="14">
    <source>
        <dbReference type="PROSITE" id="PS51795"/>
    </source>
</evidence>
<feature type="transmembrane region" description="Helical" evidence="13">
    <location>
        <begin position="825"/>
        <end position="846"/>
    </location>
</feature>
<dbReference type="OMA" id="INVTHYQ"/>
<dbReference type="EnsemblPlants" id="Solyc09g082210.3.1">
    <property type="protein sequence ID" value="Solyc09g082210.3.1"/>
    <property type="gene ID" value="Solyc09g082210.3"/>
</dbReference>
<evidence type="ECO:0000256" key="10">
    <source>
        <dbReference type="ARBA" id="ARBA00044504"/>
    </source>
</evidence>
<dbReference type="GO" id="GO:0008270">
    <property type="term" value="F:zinc ion binding"/>
    <property type="evidence" value="ECO:0007669"/>
    <property type="project" value="UniProtKB-KW"/>
</dbReference>
<dbReference type="PROSITE" id="PS51795">
    <property type="entry name" value="ZF_FLZ"/>
    <property type="match status" value="1"/>
</dbReference>
<accession>A0A3Q7I7I3</accession>
<dbReference type="InterPro" id="IPR004324">
    <property type="entry name" value="FBT"/>
</dbReference>
<feature type="region of interest" description="Disordered" evidence="12">
    <location>
        <begin position="122"/>
        <end position="142"/>
    </location>
</feature>
<feature type="transmembrane region" description="Helical" evidence="13">
    <location>
        <begin position="519"/>
        <end position="538"/>
    </location>
</feature>
<evidence type="ECO:0000256" key="1">
    <source>
        <dbReference type="ARBA" id="ARBA00004141"/>
    </source>
</evidence>
<organism evidence="15">
    <name type="scientific">Solanum lycopersicum</name>
    <name type="common">Tomato</name>
    <name type="synonym">Lycopersicon esculentum</name>
    <dbReference type="NCBI Taxonomy" id="4081"/>
    <lineage>
        <taxon>Eukaryota</taxon>
        <taxon>Viridiplantae</taxon>
        <taxon>Streptophyta</taxon>
        <taxon>Embryophyta</taxon>
        <taxon>Tracheophyta</taxon>
        <taxon>Spermatophyta</taxon>
        <taxon>Magnoliopsida</taxon>
        <taxon>eudicotyledons</taxon>
        <taxon>Gunneridae</taxon>
        <taxon>Pentapetalae</taxon>
        <taxon>asterids</taxon>
        <taxon>lamiids</taxon>
        <taxon>Solanales</taxon>
        <taxon>Solanaceae</taxon>
        <taxon>Solanoideae</taxon>
        <taxon>Solaneae</taxon>
        <taxon>Solanum</taxon>
        <taxon>Solanum subgen. Lycopersicon</taxon>
    </lineage>
</organism>
<evidence type="ECO:0000313" key="16">
    <source>
        <dbReference type="Proteomes" id="UP000004994"/>
    </source>
</evidence>
<reference evidence="15" key="2">
    <citation type="submission" date="2019-01" db="UniProtKB">
        <authorList>
            <consortium name="EnsemblPlants"/>
        </authorList>
    </citation>
    <scope>IDENTIFICATION</scope>
    <source>
        <strain evidence="15">cv. Heinz 1706</strain>
    </source>
</reference>
<evidence type="ECO:0000256" key="8">
    <source>
        <dbReference type="ARBA" id="ARBA00022989"/>
    </source>
</evidence>
<dbReference type="GO" id="GO:0016020">
    <property type="term" value="C:membrane"/>
    <property type="evidence" value="ECO:0007669"/>
    <property type="project" value="UniProtKB-SubCell"/>
</dbReference>
<evidence type="ECO:0000256" key="5">
    <source>
        <dbReference type="ARBA" id="ARBA00022692"/>
    </source>
</evidence>
<dbReference type="PANTHER" id="PTHR31585">
    <property type="entry name" value="FOLATE-BIOPTERIN TRANSPORTER 1, CHLOROPLASTIC"/>
    <property type="match status" value="1"/>
</dbReference>
<keyword evidence="8 13" id="KW-1133">Transmembrane helix</keyword>
<dbReference type="Gene3D" id="1.20.1250.20">
    <property type="entry name" value="MFS general substrate transporter like domains"/>
    <property type="match status" value="2"/>
</dbReference>
<dbReference type="InterPro" id="IPR039309">
    <property type="entry name" value="BT1"/>
</dbReference>
<evidence type="ECO:0000256" key="6">
    <source>
        <dbReference type="ARBA" id="ARBA00022723"/>
    </source>
</evidence>
<evidence type="ECO:0000256" key="9">
    <source>
        <dbReference type="ARBA" id="ARBA00023136"/>
    </source>
</evidence>
<reference evidence="15" key="1">
    <citation type="journal article" date="2012" name="Nature">
        <title>The tomato genome sequence provides insights into fleshy fruit evolution.</title>
        <authorList>
            <consortium name="Tomato Genome Consortium"/>
        </authorList>
    </citation>
    <scope>NUCLEOTIDE SEQUENCE [LARGE SCALE GENOMIC DNA]</scope>
    <source>
        <strain evidence="15">cv. Heinz 1706</strain>
    </source>
</reference>
<dbReference type="InterPro" id="IPR036259">
    <property type="entry name" value="MFS_trans_sf"/>
</dbReference>
<dbReference type="SUPFAM" id="SSF103473">
    <property type="entry name" value="MFS general substrate transporter"/>
    <property type="match status" value="1"/>
</dbReference>
<evidence type="ECO:0000256" key="4">
    <source>
        <dbReference type="ARBA" id="ARBA00022448"/>
    </source>
</evidence>
<evidence type="ECO:0000256" key="13">
    <source>
        <dbReference type="SAM" id="Phobius"/>
    </source>
</evidence>
<feature type="transmembrane region" description="Helical" evidence="13">
    <location>
        <begin position="789"/>
        <end position="813"/>
    </location>
</feature>
<dbReference type="NCBIfam" id="TIGR00788">
    <property type="entry name" value="fbt"/>
    <property type="match status" value="1"/>
</dbReference>
<feature type="transmembrane region" description="Helical" evidence="13">
    <location>
        <begin position="544"/>
        <end position="562"/>
    </location>
</feature>
<feature type="transmembrane region" description="Helical" evidence="13">
    <location>
        <begin position="721"/>
        <end position="741"/>
    </location>
</feature>
<dbReference type="GO" id="GO:0008517">
    <property type="term" value="F:folic acid transmembrane transporter activity"/>
    <property type="evidence" value="ECO:0000318"/>
    <property type="project" value="GO_Central"/>
</dbReference>
<name>A0A3Q7I7I3_SOLLC</name>
<feature type="domain" description="FLZ-type" evidence="14">
    <location>
        <begin position="239"/>
        <end position="283"/>
    </location>
</feature>
<comment type="similarity">
    <text evidence="2">Belongs to the major facilitator superfamily. Folate-biopterin transporter (TC 2.A.71) family.</text>
</comment>
<dbReference type="Gramene" id="Solyc09g082210.3.1">
    <property type="protein sequence ID" value="Solyc09g082210.3.1"/>
    <property type="gene ID" value="Solyc09g082210.3"/>
</dbReference>
<keyword evidence="7" id="KW-0863">Zinc-finger</keyword>
<feature type="transmembrane region" description="Helical" evidence="13">
    <location>
        <begin position="583"/>
        <end position="601"/>
    </location>
</feature>
<sequence length="864" mass="93854">MADYNSLPFPMENSRKTSSFFGSPRLFTCFAAKGFPDTESIMSPTSILDSKPFTVLRNPFWSEPKSPKPESRVHFQKLDSKGVGLGLVDALIDEKSDSKEMNSVSRMVVLGSQLKIQIPTLPPTFNYPTDSPPSPGDFGIKTRNSQLGSLSPVKKSPFGSSNSNIDIPNSPGAFSSLSAAEMELSEEYTCVISHGPNPRTTHIFDDCILESCCGVVKYSASRKENETFTSPPMCYPSESFLSFCHNCKKNLGIGKDIYMYRGEKAFCSSDCRYKEMMLEEGMDKSEIDDNVFGAEEDMVGIRGDRHGKLRAQTVEMNYECKLGIGTINVTHYQCLPLYSAPLAFSLAFSLYGESVRDEMRLGVSTRVGDDLIPPFEPPDSKMSVSVQMPAGSVRRDAETEPLIDSRNRKGDQPTTTIKEDSVLSNKSVPHKNKYSLSSISCFGVDLTPDNIAVAMVYFVQGVLGLARLAVSFYLKDDLHLDPAETAVISGFSSLPWLVKPLYGFISDSFPLFGYRRRSYLVLSGLLGAFSWFLMATFVDSKYSVAFSILIGSLSVAFSDVVVDSMVVERARGESQSMSGSLQSLCWGSSAFGGIVSAYFSGSLVEAYGVRFVFGATSLLPLITSAVSVLVKEQPVRGLARGASLGNGFIESSKNNFTQLWGAVKQPSATPQSDSAMFFFTTNKLGFTPEFLGRVKLVTSVASLIGVGLYNGFLKKVPLRKIFLVMTLIGTALGMTQVLLVTGLNRQFGISDEWFAIGDSLIITVLGQASFMPVLVLAARICPQGMEATLFATLMSISNGGSVLGGLIGAGLTQVFGVTKDRFDNLAFLIILCNLSSLLPLPLLGLLPGDEPDTKDNTDIEMKSN</sequence>
<proteinExistence type="inferred from homology"/>
<dbReference type="PANTHER" id="PTHR31585:SF0">
    <property type="entry name" value="FOLATE-BIOPTERIN TRANSPORTER 1, CHLOROPLASTIC"/>
    <property type="match status" value="1"/>
</dbReference>
<comment type="similarity">
    <text evidence="10">Belongs to the major facilitator superfamily. Phosphate:H(+) symporter (TC 2.A.1.9) family.</text>
</comment>